<organism evidence="2 3">
    <name type="scientific">Araneus ventricosus</name>
    <name type="common">Orbweaver spider</name>
    <name type="synonym">Epeira ventricosa</name>
    <dbReference type="NCBI Taxonomy" id="182803"/>
    <lineage>
        <taxon>Eukaryota</taxon>
        <taxon>Metazoa</taxon>
        <taxon>Ecdysozoa</taxon>
        <taxon>Arthropoda</taxon>
        <taxon>Chelicerata</taxon>
        <taxon>Arachnida</taxon>
        <taxon>Araneae</taxon>
        <taxon>Araneomorphae</taxon>
        <taxon>Entelegynae</taxon>
        <taxon>Araneoidea</taxon>
        <taxon>Araneidae</taxon>
        <taxon>Araneus</taxon>
    </lineage>
</organism>
<dbReference type="EMBL" id="BGPR01002331">
    <property type="protein sequence ID" value="GBM71750.1"/>
    <property type="molecule type" value="Genomic_DNA"/>
</dbReference>
<evidence type="ECO:0000313" key="3">
    <source>
        <dbReference type="Proteomes" id="UP000499080"/>
    </source>
</evidence>
<feature type="region of interest" description="Disordered" evidence="1">
    <location>
        <begin position="62"/>
        <end position="83"/>
    </location>
</feature>
<evidence type="ECO:0000313" key="2">
    <source>
        <dbReference type="EMBL" id="GBM71750.1"/>
    </source>
</evidence>
<feature type="compositionally biased region" description="Polar residues" evidence="1">
    <location>
        <begin position="67"/>
        <end position="77"/>
    </location>
</feature>
<keyword evidence="3" id="KW-1185">Reference proteome</keyword>
<proteinExistence type="predicted"/>
<accession>A0A4Y2I2J5</accession>
<evidence type="ECO:0000256" key="1">
    <source>
        <dbReference type="SAM" id="MobiDB-lite"/>
    </source>
</evidence>
<comment type="caution">
    <text evidence="2">The sequence shown here is derived from an EMBL/GenBank/DDBJ whole genome shotgun (WGS) entry which is preliminary data.</text>
</comment>
<protein>
    <submittedName>
        <fullName evidence="2">Uncharacterized protein</fullName>
    </submittedName>
</protein>
<sequence length="83" mass="9107">MAITGLGPNPSRRGHVLSLEGGFNLPIAITPGEERPLLFIRRYLMHIYNGVTVNRVTPVLSRHPGTLNDSRCNSSRTEAGILQ</sequence>
<dbReference type="AlphaFoldDB" id="A0A4Y2I2J5"/>
<reference evidence="2 3" key="1">
    <citation type="journal article" date="2019" name="Sci. Rep.">
        <title>Orb-weaving spider Araneus ventricosus genome elucidates the spidroin gene catalogue.</title>
        <authorList>
            <person name="Kono N."/>
            <person name="Nakamura H."/>
            <person name="Ohtoshi R."/>
            <person name="Moran D.A.P."/>
            <person name="Shinohara A."/>
            <person name="Yoshida Y."/>
            <person name="Fujiwara M."/>
            <person name="Mori M."/>
            <person name="Tomita M."/>
            <person name="Arakawa K."/>
        </authorList>
    </citation>
    <scope>NUCLEOTIDE SEQUENCE [LARGE SCALE GENOMIC DNA]</scope>
</reference>
<name>A0A4Y2I2J5_ARAVE</name>
<gene>
    <name evidence="2" type="ORF">AVEN_269218_1</name>
</gene>
<dbReference type="Proteomes" id="UP000499080">
    <property type="component" value="Unassembled WGS sequence"/>
</dbReference>